<dbReference type="STRING" id="1121301.SAMN02745912_01280"/>
<proteinExistence type="predicted"/>
<dbReference type="EMBL" id="FRAG01000011">
    <property type="protein sequence ID" value="SHJ83926.1"/>
    <property type="molecule type" value="Genomic_DNA"/>
</dbReference>
<evidence type="ECO:0000313" key="1">
    <source>
        <dbReference type="EMBL" id="SHJ83926.1"/>
    </source>
</evidence>
<organism evidence="1 2">
    <name type="scientific">Paramaledivibacter caminithermalis (strain DSM 15212 / CIP 107654 / DViRD3)</name>
    <name type="common">Clostridium caminithermale</name>
    <dbReference type="NCBI Taxonomy" id="1121301"/>
    <lineage>
        <taxon>Bacteria</taxon>
        <taxon>Bacillati</taxon>
        <taxon>Bacillota</taxon>
        <taxon>Clostridia</taxon>
        <taxon>Peptostreptococcales</taxon>
        <taxon>Caminicellaceae</taxon>
        <taxon>Paramaledivibacter</taxon>
    </lineage>
</organism>
<evidence type="ECO:0000313" key="2">
    <source>
        <dbReference type="Proteomes" id="UP000184465"/>
    </source>
</evidence>
<protein>
    <submittedName>
        <fullName evidence="1">Uncharacterized protein</fullName>
    </submittedName>
</protein>
<reference evidence="1 2" key="1">
    <citation type="submission" date="2016-11" db="EMBL/GenBank/DDBJ databases">
        <authorList>
            <person name="Jaros S."/>
            <person name="Januszkiewicz K."/>
            <person name="Wedrychowicz H."/>
        </authorList>
    </citation>
    <scope>NUCLEOTIDE SEQUENCE [LARGE SCALE GENOMIC DNA]</scope>
    <source>
        <strain evidence="1 2">DSM 15212</strain>
    </source>
</reference>
<name>A0A1M6MKK4_PARC5</name>
<gene>
    <name evidence="1" type="ORF">SAMN02745912_01280</name>
</gene>
<keyword evidence="2" id="KW-1185">Reference proteome</keyword>
<accession>A0A1M6MKK4</accession>
<dbReference type="AlphaFoldDB" id="A0A1M6MKK4"/>
<dbReference type="RefSeq" id="WP_073148094.1">
    <property type="nucleotide sequence ID" value="NZ_FRAG01000011.1"/>
</dbReference>
<dbReference type="Proteomes" id="UP000184465">
    <property type="component" value="Unassembled WGS sequence"/>
</dbReference>
<sequence>MNPSWAPKRVVNGTANSAIGWAFPEYVEMNRLNIWVKDANAKVYLKKPKAHFKGGTTKVFFNYCHTYETFSGSFSLGYQTGYITPQRISKEWSDQVYMTIKK</sequence>